<protein>
    <submittedName>
        <fullName evidence="1">Uncharacterized protein</fullName>
    </submittedName>
</protein>
<dbReference type="AlphaFoldDB" id="X6NXR9"/>
<dbReference type="Proteomes" id="UP000023152">
    <property type="component" value="Unassembled WGS sequence"/>
</dbReference>
<evidence type="ECO:0000313" key="2">
    <source>
        <dbReference type="Proteomes" id="UP000023152"/>
    </source>
</evidence>
<sequence>MVTLFFVVPTPNQITTEGGTILNHLLDGVNHADTLQFALYVQKDIIAKGLEQSEQELKKRMQQFEMTEVNLSSVLHFFLKKQKEKSITITTKNHKVLQHLLLCKWRLECSNNNENIATSIRQWPSWKWFEVISCIFEQYRDKLPPIIKDMLLDNVKPHFDGLLSKWDLFFF</sequence>
<comment type="caution">
    <text evidence="1">The sequence shown here is derived from an EMBL/GenBank/DDBJ whole genome shotgun (WGS) entry which is preliminary data.</text>
</comment>
<organism evidence="1 2">
    <name type="scientific">Reticulomyxa filosa</name>
    <dbReference type="NCBI Taxonomy" id="46433"/>
    <lineage>
        <taxon>Eukaryota</taxon>
        <taxon>Sar</taxon>
        <taxon>Rhizaria</taxon>
        <taxon>Retaria</taxon>
        <taxon>Foraminifera</taxon>
        <taxon>Monothalamids</taxon>
        <taxon>Reticulomyxidae</taxon>
        <taxon>Reticulomyxa</taxon>
    </lineage>
</organism>
<dbReference type="EMBL" id="ASPP01005363">
    <property type="protein sequence ID" value="ETO30678.1"/>
    <property type="molecule type" value="Genomic_DNA"/>
</dbReference>
<keyword evidence="2" id="KW-1185">Reference proteome</keyword>
<evidence type="ECO:0000313" key="1">
    <source>
        <dbReference type="EMBL" id="ETO30678.1"/>
    </source>
</evidence>
<accession>X6NXR9</accession>
<reference evidence="1 2" key="1">
    <citation type="journal article" date="2013" name="Curr. Biol.">
        <title>The Genome of the Foraminiferan Reticulomyxa filosa.</title>
        <authorList>
            <person name="Glockner G."/>
            <person name="Hulsmann N."/>
            <person name="Schleicher M."/>
            <person name="Noegel A.A."/>
            <person name="Eichinger L."/>
            <person name="Gallinger C."/>
            <person name="Pawlowski J."/>
            <person name="Sierra R."/>
            <person name="Euteneuer U."/>
            <person name="Pillet L."/>
            <person name="Moustafa A."/>
            <person name="Platzer M."/>
            <person name="Groth M."/>
            <person name="Szafranski K."/>
            <person name="Schliwa M."/>
        </authorList>
    </citation>
    <scope>NUCLEOTIDE SEQUENCE [LARGE SCALE GENOMIC DNA]</scope>
</reference>
<gene>
    <name evidence="1" type="ORF">RFI_06437</name>
</gene>
<proteinExistence type="predicted"/>
<name>X6NXR9_RETFI</name>